<reference evidence="3" key="1">
    <citation type="journal article" date="2014" name="Int. J. Syst. Evol. Microbiol.">
        <title>Complete genome sequence of Corynebacterium casei LMG S-19264T (=DSM 44701T), isolated from a smear-ripened cheese.</title>
        <authorList>
            <consortium name="US DOE Joint Genome Institute (JGI-PGF)"/>
            <person name="Walter F."/>
            <person name="Albersmeier A."/>
            <person name="Kalinowski J."/>
            <person name="Ruckert C."/>
        </authorList>
    </citation>
    <scope>NUCLEOTIDE SEQUENCE</scope>
    <source>
        <strain evidence="3">JCM 4369</strain>
    </source>
</reference>
<accession>A0A918M9A5</accession>
<dbReference type="EMBL" id="BMTD01000001">
    <property type="protein sequence ID" value="GGU77437.1"/>
    <property type="molecule type" value="Genomic_DNA"/>
</dbReference>
<evidence type="ECO:0000256" key="2">
    <source>
        <dbReference type="SAM" id="SignalP"/>
    </source>
</evidence>
<name>A0A918M9A5_9ACTN</name>
<feature type="signal peptide" evidence="2">
    <location>
        <begin position="1"/>
        <end position="27"/>
    </location>
</feature>
<dbReference type="Proteomes" id="UP000618795">
    <property type="component" value="Unassembled WGS sequence"/>
</dbReference>
<sequence length="174" mass="17935">MGISSRRAVTGAATFKPRAWFAGSAMAVSALLLTSCTSSSSEGGAADKTSSPPTVSASQAAAKQEKKLTDQAQAALAGFHSGTMIEAGAERVTDGIHTEPTLKQGKSYKLNLVCFGSGNAHLTFTPTNTGSKAEVPCDQSVVEQRITAHKLPVHIDVDGAKGSTGMIAWQIDTV</sequence>
<organism evidence="3 4">
    <name type="scientific">Streptomyces filipinensis</name>
    <dbReference type="NCBI Taxonomy" id="66887"/>
    <lineage>
        <taxon>Bacteria</taxon>
        <taxon>Bacillati</taxon>
        <taxon>Actinomycetota</taxon>
        <taxon>Actinomycetes</taxon>
        <taxon>Kitasatosporales</taxon>
        <taxon>Streptomycetaceae</taxon>
        <taxon>Streptomyces</taxon>
    </lineage>
</organism>
<evidence type="ECO:0008006" key="5">
    <source>
        <dbReference type="Google" id="ProtNLM"/>
    </source>
</evidence>
<feature type="chain" id="PRO_5038853980" description="Lipoprotein" evidence="2">
    <location>
        <begin position="28"/>
        <end position="174"/>
    </location>
</feature>
<reference evidence="3" key="2">
    <citation type="submission" date="2020-09" db="EMBL/GenBank/DDBJ databases">
        <authorList>
            <person name="Sun Q."/>
            <person name="Ohkuma M."/>
        </authorList>
    </citation>
    <scope>NUCLEOTIDE SEQUENCE</scope>
    <source>
        <strain evidence="3">JCM 4369</strain>
    </source>
</reference>
<gene>
    <name evidence="3" type="ORF">GCM10010260_07270</name>
</gene>
<evidence type="ECO:0000256" key="1">
    <source>
        <dbReference type="SAM" id="MobiDB-lite"/>
    </source>
</evidence>
<dbReference type="AlphaFoldDB" id="A0A918M9A5"/>
<keyword evidence="2" id="KW-0732">Signal</keyword>
<evidence type="ECO:0000313" key="4">
    <source>
        <dbReference type="Proteomes" id="UP000618795"/>
    </source>
</evidence>
<evidence type="ECO:0000313" key="3">
    <source>
        <dbReference type="EMBL" id="GGU77437.1"/>
    </source>
</evidence>
<comment type="caution">
    <text evidence="3">The sequence shown here is derived from an EMBL/GenBank/DDBJ whole genome shotgun (WGS) entry which is preliminary data.</text>
</comment>
<protein>
    <recommendedName>
        <fullName evidence="5">Lipoprotein</fullName>
    </recommendedName>
</protein>
<proteinExistence type="predicted"/>
<keyword evidence="4" id="KW-1185">Reference proteome</keyword>
<feature type="region of interest" description="Disordered" evidence="1">
    <location>
        <begin position="41"/>
        <end position="66"/>
    </location>
</feature>